<organism evidence="2 3">
    <name type="scientific">Deinococcus ruber</name>
    <dbReference type="NCBI Taxonomy" id="1848197"/>
    <lineage>
        <taxon>Bacteria</taxon>
        <taxon>Thermotogati</taxon>
        <taxon>Deinococcota</taxon>
        <taxon>Deinococci</taxon>
        <taxon>Deinococcales</taxon>
        <taxon>Deinococcaceae</taxon>
        <taxon>Deinococcus</taxon>
    </lineage>
</organism>
<reference evidence="2" key="2">
    <citation type="submission" date="2020-09" db="EMBL/GenBank/DDBJ databases">
        <authorList>
            <person name="Sun Q."/>
            <person name="Ohkuma M."/>
        </authorList>
    </citation>
    <scope>NUCLEOTIDE SEQUENCE</scope>
    <source>
        <strain evidence="2">JCM 31311</strain>
    </source>
</reference>
<dbReference type="Pfam" id="PF13450">
    <property type="entry name" value="NAD_binding_8"/>
    <property type="match status" value="1"/>
</dbReference>
<dbReference type="PANTHER" id="PTHR43734">
    <property type="entry name" value="PHYTOENE DESATURASE"/>
    <property type="match status" value="1"/>
</dbReference>
<protein>
    <submittedName>
        <fullName evidence="2">Dehydrogenase</fullName>
    </submittedName>
</protein>
<dbReference type="AlphaFoldDB" id="A0A918BW14"/>
<dbReference type="Gene3D" id="3.50.50.60">
    <property type="entry name" value="FAD/NAD(P)-binding domain"/>
    <property type="match status" value="1"/>
</dbReference>
<dbReference type="InterPro" id="IPR036188">
    <property type="entry name" value="FAD/NAD-bd_sf"/>
</dbReference>
<name>A0A918BW14_9DEIO</name>
<dbReference type="Proteomes" id="UP000603865">
    <property type="component" value="Unassembled WGS sequence"/>
</dbReference>
<keyword evidence="3" id="KW-1185">Reference proteome</keyword>
<evidence type="ECO:0000313" key="2">
    <source>
        <dbReference type="EMBL" id="GGQ93671.1"/>
    </source>
</evidence>
<comment type="caution">
    <text evidence="2">The sequence shown here is derived from an EMBL/GenBank/DDBJ whole genome shotgun (WGS) entry which is preliminary data.</text>
</comment>
<sequence>MRGADVGIVGGGLAGLALAALLAQDGRRVTVYERDELGGKLRRVQVGQHTFDTGPSLFTFPGVWRTLLARLNEADPLALRPLPGGLGVHSTPFGNVPLPVPLYHPLSPHWERYRSEVLTLRPHVETLLTMPPSLTSPAFLKASAALARVLGPHLTAQSWLRSRRFPPALHHALAVHALNAGLGPGQAGALYALLPALIADEVCRPAAGMGALLGALVGFCRARGVTLRPHTPVSDLRQVAHHSQLVSAIDPARLARLLKKSVPDAPLTVSGIAIYAALPDSSPLPATSVVTPDSYCDFAAAMSARALPPSTLALIHADGPRLALLLTAPPNGGEFALDHPWVQGQIQRVEQVLDVPGLLDSAQTAVLTPQFYVQGGAPGGAIYGQALAAWRSGPFHPQPYRVSRRLWQVGTGVHPGGGIPAVLGGAMIVAELMSKPGM</sequence>
<gene>
    <name evidence="2" type="ORF">GCM10008957_02210</name>
</gene>
<dbReference type="GO" id="GO:0016491">
    <property type="term" value="F:oxidoreductase activity"/>
    <property type="evidence" value="ECO:0007669"/>
    <property type="project" value="UniProtKB-KW"/>
</dbReference>
<evidence type="ECO:0000313" key="3">
    <source>
        <dbReference type="Proteomes" id="UP000603865"/>
    </source>
</evidence>
<dbReference type="SUPFAM" id="SSF51905">
    <property type="entry name" value="FAD/NAD(P)-binding domain"/>
    <property type="match status" value="1"/>
</dbReference>
<keyword evidence="1" id="KW-0560">Oxidoreductase</keyword>
<dbReference type="EMBL" id="BMQL01000001">
    <property type="protein sequence ID" value="GGQ93671.1"/>
    <property type="molecule type" value="Genomic_DNA"/>
</dbReference>
<proteinExistence type="predicted"/>
<accession>A0A918BW14</accession>
<dbReference type="RefSeq" id="WP_229775793.1">
    <property type="nucleotide sequence ID" value="NZ_BMQL01000001.1"/>
</dbReference>
<reference evidence="2" key="1">
    <citation type="journal article" date="2014" name="Int. J. Syst. Evol. Microbiol.">
        <title>Complete genome sequence of Corynebacterium casei LMG S-19264T (=DSM 44701T), isolated from a smear-ripened cheese.</title>
        <authorList>
            <consortium name="US DOE Joint Genome Institute (JGI-PGF)"/>
            <person name="Walter F."/>
            <person name="Albersmeier A."/>
            <person name="Kalinowski J."/>
            <person name="Ruckert C."/>
        </authorList>
    </citation>
    <scope>NUCLEOTIDE SEQUENCE</scope>
    <source>
        <strain evidence="2">JCM 31311</strain>
    </source>
</reference>
<evidence type="ECO:0000256" key="1">
    <source>
        <dbReference type="ARBA" id="ARBA00023002"/>
    </source>
</evidence>
<dbReference type="PANTHER" id="PTHR43734:SF7">
    <property type="entry name" value="4,4'-DIAPONEUROSPORENE OXYGENASE"/>
    <property type="match status" value="1"/>
</dbReference>